<protein>
    <recommendedName>
        <fullName evidence="4">Lipid/polyisoprenoid-binding YceI-like domain-containing protein</fullName>
    </recommendedName>
</protein>
<feature type="signal peptide" evidence="1">
    <location>
        <begin position="1"/>
        <end position="22"/>
    </location>
</feature>
<dbReference type="EMBL" id="JBHRYQ010000001">
    <property type="protein sequence ID" value="MFC3811319.1"/>
    <property type="molecule type" value="Genomic_DNA"/>
</dbReference>
<evidence type="ECO:0000313" key="3">
    <source>
        <dbReference type="Proteomes" id="UP001595616"/>
    </source>
</evidence>
<dbReference type="PROSITE" id="PS51257">
    <property type="entry name" value="PROKAR_LIPOPROTEIN"/>
    <property type="match status" value="1"/>
</dbReference>
<organism evidence="2 3">
    <name type="scientific">Lacihabitans lacunae</name>
    <dbReference type="NCBI Taxonomy" id="1028214"/>
    <lineage>
        <taxon>Bacteria</taxon>
        <taxon>Pseudomonadati</taxon>
        <taxon>Bacteroidota</taxon>
        <taxon>Cytophagia</taxon>
        <taxon>Cytophagales</taxon>
        <taxon>Leadbetterellaceae</taxon>
        <taxon>Lacihabitans</taxon>
    </lineage>
</organism>
<dbReference type="Proteomes" id="UP001595616">
    <property type="component" value="Unassembled WGS sequence"/>
</dbReference>
<evidence type="ECO:0008006" key="4">
    <source>
        <dbReference type="Google" id="ProtNLM"/>
    </source>
</evidence>
<comment type="caution">
    <text evidence="2">The sequence shown here is derived from an EMBL/GenBank/DDBJ whole genome shotgun (WGS) entry which is preliminary data.</text>
</comment>
<name>A0ABV7YVV0_9BACT</name>
<accession>A0ABV7YVV0</accession>
<evidence type="ECO:0000256" key="1">
    <source>
        <dbReference type="SAM" id="SignalP"/>
    </source>
</evidence>
<feature type="chain" id="PRO_5045062103" description="Lipid/polyisoprenoid-binding YceI-like domain-containing protein" evidence="1">
    <location>
        <begin position="23"/>
        <end position="192"/>
    </location>
</feature>
<proteinExistence type="predicted"/>
<evidence type="ECO:0000313" key="2">
    <source>
        <dbReference type="EMBL" id="MFC3811319.1"/>
    </source>
</evidence>
<keyword evidence="1" id="KW-0732">Signal</keyword>
<sequence>MKIAIWFSVVLFFGCNSVSQNAEDTAELPSGYFFNYTIDGKAYSFESEDILTTYNDFGKGDHEFKIYVGKDSGPQLSLTIINDMSAPSSTPSGDPSPVHKLFQGSVSLQDYPDKAFTFNSYDGLQNPKPIPVSDAIVITKSELESGGKARIITGKLNVKVLGGENKKNDLAIKDYVLKGNFRIRHKFSGSTF</sequence>
<dbReference type="RefSeq" id="WP_379838160.1">
    <property type="nucleotide sequence ID" value="NZ_JBHRYQ010000001.1"/>
</dbReference>
<gene>
    <name evidence="2" type="ORF">ACFOOI_11705</name>
</gene>
<reference evidence="3" key="1">
    <citation type="journal article" date="2019" name="Int. J. Syst. Evol. Microbiol.">
        <title>The Global Catalogue of Microorganisms (GCM) 10K type strain sequencing project: providing services to taxonomists for standard genome sequencing and annotation.</title>
        <authorList>
            <consortium name="The Broad Institute Genomics Platform"/>
            <consortium name="The Broad Institute Genome Sequencing Center for Infectious Disease"/>
            <person name="Wu L."/>
            <person name="Ma J."/>
        </authorList>
    </citation>
    <scope>NUCLEOTIDE SEQUENCE [LARGE SCALE GENOMIC DNA]</scope>
    <source>
        <strain evidence="3">CECT 7956</strain>
    </source>
</reference>
<keyword evidence="3" id="KW-1185">Reference proteome</keyword>